<dbReference type="EMBL" id="CAKXZT010000183">
    <property type="protein sequence ID" value="CAH2409373.1"/>
    <property type="molecule type" value="Genomic_DNA"/>
</dbReference>
<feature type="compositionally biased region" description="Basic and acidic residues" evidence="2">
    <location>
        <begin position="35"/>
        <end position="58"/>
    </location>
</feature>
<keyword evidence="4" id="KW-1185">Reference proteome</keyword>
<reference evidence="3 4" key="1">
    <citation type="submission" date="2022-03" db="EMBL/GenBank/DDBJ databases">
        <authorList>
            <person name="Brunel B."/>
        </authorList>
    </citation>
    <scope>NUCLEOTIDE SEQUENCE [LARGE SCALE GENOMIC DNA]</scope>
    <source>
        <strain evidence="3">STM5069sample</strain>
    </source>
</reference>
<gene>
    <name evidence="3" type="ORF">MES5069_830020</name>
</gene>
<feature type="coiled-coil region" evidence="1">
    <location>
        <begin position="83"/>
        <end position="110"/>
    </location>
</feature>
<organism evidence="3 4">
    <name type="scientific">Mesorhizobium escarrei</name>
    <dbReference type="NCBI Taxonomy" id="666018"/>
    <lineage>
        <taxon>Bacteria</taxon>
        <taxon>Pseudomonadati</taxon>
        <taxon>Pseudomonadota</taxon>
        <taxon>Alphaproteobacteria</taxon>
        <taxon>Hyphomicrobiales</taxon>
        <taxon>Phyllobacteriaceae</taxon>
        <taxon>Mesorhizobium</taxon>
    </lineage>
</organism>
<evidence type="ECO:0000256" key="2">
    <source>
        <dbReference type="SAM" id="MobiDB-lite"/>
    </source>
</evidence>
<keyword evidence="1" id="KW-0175">Coiled coil</keyword>
<proteinExistence type="predicted"/>
<evidence type="ECO:0000313" key="4">
    <source>
        <dbReference type="Proteomes" id="UP001153050"/>
    </source>
</evidence>
<evidence type="ECO:0000313" key="3">
    <source>
        <dbReference type="EMBL" id="CAH2409373.1"/>
    </source>
</evidence>
<dbReference type="RefSeq" id="WP_254022448.1">
    <property type="nucleotide sequence ID" value="NZ_CAKXZT010000183.1"/>
</dbReference>
<dbReference type="GO" id="GO:0004527">
    <property type="term" value="F:exonuclease activity"/>
    <property type="evidence" value="ECO:0007669"/>
    <property type="project" value="UniProtKB-KW"/>
</dbReference>
<feature type="region of interest" description="Disordered" evidence="2">
    <location>
        <begin position="28"/>
        <end position="58"/>
    </location>
</feature>
<dbReference type="Proteomes" id="UP001153050">
    <property type="component" value="Unassembled WGS sequence"/>
</dbReference>
<comment type="caution">
    <text evidence="3">The sequence shown here is derived from an EMBL/GenBank/DDBJ whole genome shotgun (WGS) entry which is preliminary data.</text>
</comment>
<keyword evidence="3" id="KW-0378">Hydrolase</keyword>
<protein>
    <submittedName>
        <fullName evidence="3">Exonuclease SbcC</fullName>
    </submittedName>
</protein>
<keyword evidence="3" id="KW-0269">Exonuclease</keyword>
<accession>A0ABM9EJ33</accession>
<sequence length="200" mass="22601">MANINPEKPVPTPEDVSAELRTLYQRQNNMTAESKAIDEEQRALAREDASVRRDEDRKHQIDALIRGSSYEPPAATREKMASLAKRRDLLNEAQREIAELIRQERIKASQLVVAEFKPEQAALAKEFFQHLAKAIAVHSRFGKMKRRLECAGVDTGGLPDFGLSLLGHPNSRTDHAAYALRYGLRFNHIKKADVPEGYLE</sequence>
<name>A0ABM9EJ33_9HYPH</name>
<evidence type="ECO:0000256" key="1">
    <source>
        <dbReference type="SAM" id="Coils"/>
    </source>
</evidence>
<keyword evidence="3" id="KW-0540">Nuclease</keyword>